<evidence type="ECO:0008006" key="3">
    <source>
        <dbReference type="Google" id="ProtNLM"/>
    </source>
</evidence>
<proteinExistence type="predicted"/>
<dbReference type="AlphaFoldDB" id="A0AAV4SUT6"/>
<accession>A0AAV4SUT6</accession>
<organism evidence="1 2">
    <name type="scientific">Caerostris extrusa</name>
    <name type="common">Bark spider</name>
    <name type="synonym">Caerostris bankana</name>
    <dbReference type="NCBI Taxonomy" id="172846"/>
    <lineage>
        <taxon>Eukaryota</taxon>
        <taxon>Metazoa</taxon>
        <taxon>Ecdysozoa</taxon>
        <taxon>Arthropoda</taxon>
        <taxon>Chelicerata</taxon>
        <taxon>Arachnida</taxon>
        <taxon>Araneae</taxon>
        <taxon>Araneomorphae</taxon>
        <taxon>Entelegynae</taxon>
        <taxon>Araneoidea</taxon>
        <taxon>Araneidae</taxon>
        <taxon>Caerostris</taxon>
    </lineage>
</organism>
<sequence length="76" mass="8552">MIGQIGLGDERTNRFGNHCCKPTCKQFDRNIHQVSIFKDRGVDAFQFESMLKMTRMSVVRAVIATVSSRSETAPVC</sequence>
<reference evidence="1 2" key="1">
    <citation type="submission" date="2021-06" db="EMBL/GenBank/DDBJ databases">
        <title>Caerostris extrusa draft genome.</title>
        <authorList>
            <person name="Kono N."/>
            <person name="Arakawa K."/>
        </authorList>
    </citation>
    <scope>NUCLEOTIDE SEQUENCE [LARGE SCALE GENOMIC DNA]</scope>
</reference>
<evidence type="ECO:0000313" key="1">
    <source>
        <dbReference type="EMBL" id="GIY36230.1"/>
    </source>
</evidence>
<gene>
    <name evidence="1" type="ORF">CEXT_515021</name>
</gene>
<keyword evidence="2" id="KW-1185">Reference proteome</keyword>
<name>A0AAV4SUT6_CAEEX</name>
<comment type="caution">
    <text evidence="1">The sequence shown here is derived from an EMBL/GenBank/DDBJ whole genome shotgun (WGS) entry which is preliminary data.</text>
</comment>
<evidence type="ECO:0000313" key="2">
    <source>
        <dbReference type="Proteomes" id="UP001054945"/>
    </source>
</evidence>
<dbReference type="Proteomes" id="UP001054945">
    <property type="component" value="Unassembled WGS sequence"/>
</dbReference>
<dbReference type="EMBL" id="BPLR01010021">
    <property type="protein sequence ID" value="GIY36230.1"/>
    <property type="molecule type" value="Genomic_DNA"/>
</dbReference>
<protein>
    <recommendedName>
        <fullName evidence="3">SET domain-containing protein</fullName>
    </recommendedName>
</protein>